<dbReference type="Gene3D" id="2.180.10.10">
    <property type="entry name" value="RHS repeat-associated core"/>
    <property type="match status" value="1"/>
</dbReference>
<dbReference type="OrthoDB" id="976756at2"/>
<evidence type="ECO:0008006" key="4">
    <source>
        <dbReference type="Google" id="ProtNLM"/>
    </source>
</evidence>
<gene>
    <name evidence="2" type="ORF">DXN04_19220</name>
</gene>
<protein>
    <recommendedName>
        <fullName evidence="4">RHS repeat-associated core domain-containing protein</fullName>
    </recommendedName>
</protein>
<dbReference type="RefSeq" id="WP_116855014.1">
    <property type="nucleotide sequence ID" value="NZ_QTJV01000007.1"/>
</dbReference>
<evidence type="ECO:0000256" key="1">
    <source>
        <dbReference type="SAM" id="MobiDB-lite"/>
    </source>
</evidence>
<reference evidence="2 3" key="1">
    <citation type="submission" date="2018-08" db="EMBL/GenBank/DDBJ databases">
        <title>Chitinophaga sp. K20C18050901, a novel bacterium isolated from forest soil.</title>
        <authorList>
            <person name="Wang C."/>
        </authorList>
    </citation>
    <scope>NUCLEOTIDE SEQUENCE [LARGE SCALE GENOMIC DNA]</scope>
    <source>
        <strain evidence="2 3">K20C18050901</strain>
    </source>
</reference>
<proteinExistence type="predicted"/>
<organism evidence="2 3">
    <name type="scientific">Chitinophaga silvisoli</name>
    <dbReference type="NCBI Taxonomy" id="2291814"/>
    <lineage>
        <taxon>Bacteria</taxon>
        <taxon>Pseudomonadati</taxon>
        <taxon>Bacteroidota</taxon>
        <taxon>Chitinophagia</taxon>
        <taxon>Chitinophagales</taxon>
        <taxon>Chitinophagaceae</taxon>
        <taxon>Chitinophaga</taxon>
    </lineage>
</organism>
<dbReference type="NCBIfam" id="TIGR03696">
    <property type="entry name" value="Rhs_assc_core"/>
    <property type="match status" value="1"/>
</dbReference>
<evidence type="ECO:0000313" key="2">
    <source>
        <dbReference type="EMBL" id="RFM33163.1"/>
    </source>
</evidence>
<evidence type="ECO:0000313" key="3">
    <source>
        <dbReference type="Proteomes" id="UP000261174"/>
    </source>
</evidence>
<dbReference type="InterPro" id="IPR022385">
    <property type="entry name" value="Rhs_assc_core"/>
</dbReference>
<dbReference type="EMBL" id="QTJV01000007">
    <property type="protein sequence ID" value="RFM33163.1"/>
    <property type="molecule type" value="Genomic_DNA"/>
</dbReference>
<dbReference type="AlphaFoldDB" id="A0A3E1NZ15"/>
<comment type="caution">
    <text evidence="2">The sequence shown here is derived from an EMBL/GenBank/DDBJ whole genome shotgun (WGS) entry which is preliminary data.</text>
</comment>
<keyword evidence="3" id="KW-1185">Reference proteome</keyword>
<sequence>MESAAASVEESLFNNLSNTRAPLPNPYPTDNTTNPNQYCALLNASTNKVGPGLTLRVMAGDTISIATKGLYKNAGANTSSSNSSSMSAAIIQAFSGSGITDGVHSGIGTGSPISSFTSSIYSNLVTKDPNQNLSGSPKAYLNYATFDDQFNLVDENSGVKQLQGPIDSLNILSVGKFRVNRTGFIYIYLTNESAQNVYFDNLIVSHISGPLLEETHYYPFGLTMAGISSGALKGPLYPENKKKFQAQDFDDNFGLNIYQFKWRDHDPQIGRFWEVDPLADKYVYNSPYAFSENKVTSNTELEGLEVAADMRVERDLRDVSSGKITAKELNARFEARAMGDLVGVAAAGVAAFSLLQPQAAQILYASMLFGAPSPGSPTSVAATVATESAAVASEATSAAAPEASAVTTTASEAATATEATASGASGTAASNAERIQARVQAFKEAIPEGIRRDKTTTAVATGTDAAGNDVTLVGSSRGKLTKAQIGILEPGEIPVNGSSQLHAEVNVLNQAKASGITLHEIGATKPVCANCAAAIDNTGVKIVTPIKQYSPKALIKVIANPPPSNSSVQGRLFN</sequence>
<accession>A0A3E1NZ15</accession>
<feature type="region of interest" description="Disordered" evidence="1">
    <location>
        <begin position="15"/>
        <end position="34"/>
    </location>
</feature>
<dbReference type="Proteomes" id="UP000261174">
    <property type="component" value="Unassembled WGS sequence"/>
</dbReference>
<name>A0A3E1NZ15_9BACT</name>